<name>A0A0A9H7K4_ARUDO</name>
<organism evidence="1">
    <name type="scientific">Arundo donax</name>
    <name type="common">Giant reed</name>
    <name type="synonym">Donax arundinaceus</name>
    <dbReference type="NCBI Taxonomy" id="35708"/>
    <lineage>
        <taxon>Eukaryota</taxon>
        <taxon>Viridiplantae</taxon>
        <taxon>Streptophyta</taxon>
        <taxon>Embryophyta</taxon>
        <taxon>Tracheophyta</taxon>
        <taxon>Spermatophyta</taxon>
        <taxon>Magnoliopsida</taxon>
        <taxon>Liliopsida</taxon>
        <taxon>Poales</taxon>
        <taxon>Poaceae</taxon>
        <taxon>PACMAD clade</taxon>
        <taxon>Arundinoideae</taxon>
        <taxon>Arundineae</taxon>
        <taxon>Arundo</taxon>
    </lineage>
</organism>
<proteinExistence type="predicted"/>
<protein>
    <submittedName>
        <fullName evidence="1">Uncharacterized protein</fullName>
    </submittedName>
</protein>
<reference evidence="1" key="2">
    <citation type="journal article" date="2015" name="Data Brief">
        <title>Shoot transcriptome of the giant reed, Arundo donax.</title>
        <authorList>
            <person name="Barrero R.A."/>
            <person name="Guerrero F.D."/>
            <person name="Moolhuijzen P."/>
            <person name="Goolsby J.A."/>
            <person name="Tidwell J."/>
            <person name="Bellgard S.E."/>
            <person name="Bellgard M.I."/>
        </authorList>
    </citation>
    <scope>NUCLEOTIDE SEQUENCE</scope>
    <source>
        <tissue evidence="1">Shoot tissue taken approximately 20 cm above the soil surface</tissue>
    </source>
</reference>
<accession>A0A0A9H7K4</accession>
<dbReference type="EMBL" id="GBRH01164751">
    <property type="protein sequence ID" value="JAE33145.1"/>
    <property type="molecule type" value="Transcribed_RNA"/>
</dbReference>
<evidence type="ECO:0000313" key="1">
    <source>
        <dbReference type="EMBL" id="JAE33145.1"/>
    </source>
</evidence>
<dbReference type="AlphaFoldDB" id="A0A0A9H7K4"/>
<sequence>MAHQKQLFQLQKKFEVVAADEEMYLMEKVAGLLAESNARKKNMV</sequence>
<reference evidence="1" key="1">
    <citation type="submission" date="2014-09" db="EMBL/GenBank/DDBJ databases">
        <authorList>
            <person name="Magalhaes I.L.F."/>
            <person name="Oliveira U."/>
            <person name="Santos F.R."/>
            <person name="Vidigal T.H.D.A."/>
            <person name="Brescovit A.D."/>
            <person name="Santos A.J."/>
        </authorList>
    </citation>
    <scope>NUCLEOTIDE SEQUENCE</scope>
    <source>
        <tissue evidence="1">Shoot tissue taken approximately 20 cm above the soil surface</tissue>
    </source>
</reference>